<keyword evidence="6 9" id="KW-0812">Transmembrane</keyword>
<protein>
    <recommendedName>
        <fullName evidence="2">Lipopolysaccharide export system permease protein LptF</fullName>
    </recommendedName>
</protein>
<evidence type="ECO:0000256" key="2">
    <source>
        <dbReference type="ARBA" id="ARBA00014213"/>
    </source>
</evidence>
<dbReference type="AlphaFoldDB" id="A0A845G008"/>
<evidence type="ECO:0000256" key="3">
    <source>
        <dbReference type="ARBA" id="ARBA00022448"/>
    </source>
</evidence>
<evidence type="ECO:0000256" key="7">
    <source>
        <dbReference type="ARBA" id="ARBA00022989"/>
    </source>
</evidence>
<keyword evidence="7 9" id="KW-1133">Transmembrane helix</keyword>
<evidence type="ECO:0000256" key="1">
    <source>
        <dbReference type="ARBA" id="ARBA00004429"/>
    </source>
</evidence>
<dbReference type="InterPro" id="IPR030922">
    <property type="entry name" value="LptF"/>
</dbReference>
<dbReference type="GO" id="GO:0055085">
    <property type="term" value="P:transmembrane transport"/>
    <property type="evidence" value="ECO:0007669"/>
    <property type="project" value="InterPro"/>
</dbReference>
<keyword evidence="8 9" id="KW-0472">Membrane</keyword>
<evidence type="ECO:0000256" key="5">
    <source>
        <dbReference type="ARBA" id="ARBA00022519"/>
    </source>
</evidence>
<dbReference type="PANTHER" id="PTHR33529:SF7">
    <property type="entry name" value="LIPOPOLYSACCHARIDE EXPORT SYSTEM PERMEASE PROTEIN LPTF"/>
    <property type="match status" value="1"/>
</dbReference>
<comment type="subcellular location">
    <subcellularLocation>
        <location evidence="1">Cell inner membrane</location>
        <topology evidence="1">Multi-pass membrane protein</topology>
    </subcellularLocation>
</comment>
<name>A0A845G008_9BURK</name>
<dbReference type="NCBIfam" id="TIGR04407">
    <property type="entry name" value="LptF_YjgP"/>
    <property type="match status" value="1"/>
</dbReference>
<dbReference type="InterPro" id="IPR005495">
    <property type="entry name" value="LptG/LptF_permease"/>
</dbReference>
<proteinExistence type="predicted"/>
<dbReference type="Proteomes" id="UP000470302">
    <property type="component" value="Unassembled WGS sequence"/>
</dbReference>
<feature type="transmembrane region" description="Helical" evidence="9">
    <location>
        <begin position="266"/>
        <end position="289"/>
    </location>
</feature>
<keyword evidence="4" id="KW-1003">Cell membrane</keyword>
<feature type="transmembrane region" description="Helical" evidence="9">
    <location>
        <begin position="328"/>
        <end position="348"/>
    </location>
</feature>
<evidence type="ECO:0000256" key="4">
    <source>
        <dbReference type="ARBA" id="ARBA00022475"/>
    </source>
</evidence>
<sequence>MIFQRALRREMASTAGATFTVLFSITATWTLITVLGMAAGGKVASGDVLALIAFAALNYLPTLVILTSFISVLMVVTRTYRDSEMVVWFASGLSLTRWIAPVLVFGLPLVLATAGLSFIATPWAKQKSSEYVERFEKREDLQKVSPGQFKESASANRIFFVEGVAGKSAVVQNVFVNTVDEHGTAVIVAREGVVSTGAKGERYLVLKNGRRYQGTPGQSDFQTMEFESYSMRVTNQTQDLEAERNVAAVPIMELLYDATPAGRAELLWRIASPVTCLVLILLAIPLGFVNPRAGSSANLIIALLIFFSYSNLVKLVEANVKQGKSVFALSWWPLHLIVMLLVVALFAWRLNLNHRYHPLALLAALKRSRAADKKAVSP</sequence>
<gene>
    <name evidence="10" type="primary">lptF</name>
    <name evidence="10" type="ORF">GTP91_10775</name>
</gene>
<evidence type="ECO:0000313" key="10">
    <source>
        <dbReference type="EMBL" id="MYM87664.1"/>
    </source>
</evidence>
<organism evidence="10 11">
    <name type="scientific">Duganella vulcania</name>
    <dbReference type="NCBI Taxonomy" id="2692166"/>
    <lineage>
        <taxon>Bacteria</taxon>
        <taxon>Pseudomonadati</taxon>
        <taxon>Pseudomonadota</taxon>
        <taxon>Betaproteobacteria</taxon>
        <taxon>Burkholderiales</taxon>
        <taxon>Oxalobacteraceae</taxon>
        <taxon>Telluria group</taxon>
        <taxon>Duganella</taxon>
    </lineage>
</organism>
<evidence type="ECO:0000256" key="9">
    <source>
        <dbReference type="SAM" id="Phobius"/>
    </source>
</evidence>
<evidence type="ECO:0000256" key="8">
    <source>
        <dbReference type="ARBA" id="ARBA00023136"/>
    </source>
</evidence>
<feature type="transmembrane region" description="Helical" evidence="9">
    <location>
        <begin position="296"/>
        <end position="316"/>
    </location>
</feature>
<evidence type="ECO:0000313" key="11">
    <source>
        <dbReference type="Proteomes" id="UP000470302"/>
    </source>
</evidence>
<keyword evidence="5" id="KW-0997">Cell inner membrane</keyword>
<feature type="transmembrane region" description="Helical" evidence="9">
    <location>
        <begin position="98"/>
        <end position="120"/>
    </location>
</feature>
<dbReference type="EMBL" id="WWCW01000028">
    <property type="protein sequence ID" value="MYM87664.1"/>
    <property type="molecule type" value="Genomic_DNA"/>
</dbReference>
<keyword evidence="3" id="KW-0813">Transport</keyword>
<reference evidence="10 11" key="1">
    <citation type="submission" date="2020-01" db="EMBL/GenBank/DDBJ databases">
        <title>Novel species isolated from a subtropical stream in China.</title>
        <authorList>
            <person name="Lu H."/>
        </authorList>
    </citation>
    <scope>NUCLEOTIDE SEQUENCE [LARGE SCALE GENOMIC DNA]</scope>
    <source>
        <strain evidence="10 11">FT82W</strain>
    </source>
</reference>
<dbReference type="PANTHER" id="PTHR33529">
    <property type="entry name" value="SLR0882 PROTEIN-RELATED"/>
    <property type="match status" value="1"/>
</dbReference>
<feature type="transmembrane region" description="Helical" evidence="9">
    <location>
        <begin position="12"/>
        <end position="36"/>
    </location>
</feature>
<dbReference type="GO" id="GO:0043190">
    <property type="term" value="C:ATP-binding cassette (ABC) transporter complex"/>
    <property type="evidence" value="ECO:0007669"/>
    <property type="project" value="InterPro"/>
</dbReference>
<dbReference type="GO" id="GO:0015920">
    <property type="term" value="P:lipopolysaccharide transport"/>
    <property type="evidence" value="ECO:0007669"/>
    <property type="project" value="TreeGrafter"/>
</dbReference>
<evidence type="ECO:0000256" key="6">
    <source>
        <dbReference type="ARBA" id="ARBA00022692"/>
    </source>
</evidence>
<feature type="transmembrane region" description="Helical" evidence="9">
    <location>
        <begin position="48"/>
        <end position="77"/>
    </location>
</feature>
<comment type="caution">
    <text evidence="10">The sequence shown here is derived from an EMBL/GenBank/DDBJ whole genome shotgun (WGS) entry which is preliminary data.</text>
</comment>
<dbReference type="Pfam" id="PF03739">
    <property type="entry name" value="LptF_LptG"/>
    <property type="match status" value="1"/>
</dbReference>
<accession>A0A845G008</accession>